<evidence type="ECO:0000313" key="2">
    <source>
        <dbReference type="EMBL" id="SNR80092.1"/>
    </source>
</evidence>
<dbReference type="Proteomes" id="UP000198420">
    <property type="component" value="Unassembled WGS sequence"/>
</dbReference>
<accession>A0A238ZAJ4</accession>
<dbReference type="PANTHER" id="PTHR43319">
    <property type="entry name" value="BETA-LACTAMASE-RELATED"/>
    <property type="match status" value="1"/>
</dbReference>
<dbReference type="Gene3D" id="3.40.710.10">
    <property type="entry name" value="DD-peptidase/beta-lactamase superfamily"/>
    <property type="match status" value="1"/>
</dbReference>
<gene>
    <name evidence="2" type="ORF">SAMN06265355_10772</name>
</gene>
<dbReference type="InterPro" id="IPR001466">
    <property type="entry name" value="Beta-lactam-related"/>
</dbReference>
<dbReference type="EMBL" id="FZNP01000007">
    <property type="protein sequence ID" value="SNR80092.1"/>
    <property type="molecule type" value="Genomic_DNA"/>
</dbReference>
<organism evidence="2 3">
    <name type="scientific">Actinomadura mexicana</name>
    <dbReference type="NCBI Taxonomy" id="134959"/>
    <lineage>
        <taxon>Bacteria</taxon>
        <taxon>Bacillati</taxon>
        <taxon>Actinomycetota</taxon>
        <taxon>Actinomycetes</taxon>
        <taxon>Streptosporangiales</taxon>
        <taxon>Thermomonosporaceae</taxon>
        <taxon>Actinomadura</taxon>
    </lineage>
</organism>
<dbReference type="SUPFAM" id="SSF56601">
    <property type="entry name" value="beta-lactamase/transpeptidase-like"/>
    <property type="match status" value="1"/>
</dbReference>
<reference evidence="3" key="1">
    <citation type="submission" date="2017-06" db="EMBL/GenBank/DDBJ databases">
        <authorList>
            <person name="Varghese N."/>
            <person name="Submissions S."/>
        </authorList>
    </citation>
    <scope>NUCLEOTIDE SEQUENCE [LARGE SCALE GENOMIC DNA]</scope>
    <source>
        <strain evidence="3">DSM 44485</strain>
    </source>
</reference>
<name>A0A238ZAJ4_9ACTN</name>
<keyword evidence="3" id="KW-1185">Reference proteome</keyword>
<dbReference type="PANTHER" id="PTHR43319:SF3">
    <property type="entry name" value="BETA-LACTAMASE-RELATED DOMAIN-CONTAINING PROTEIN"/>
    <property type="match status" value="1"/>
</dbReference>
<dbReference type="InterPro" id="IPR012338">
    <property type="entry name" value="Beta-lactam/transpept-like"/>
</dbReference>
<evidence type="ECO:0000313" key="3">
    <source>
        <dbReference type="Proteomes" id="UP000198420"/>
    </source>
</evidence>
<dbReference type="InterPro" id="IPR052907">
    <property type="entry name" value="Beta-lactamase/esterase"/>
</dbReference>
<dbReference type="Pfam" id="PF00144">
    <property type="entry name" value="Beta-lactamase"/>
    <property type="match status" value="1"/>
</dbReference>
<sequence length="361" mass="37916">MMPSLQQKVQGVLDELVGSGAETGLQVAVYHRGALVVDAVAGVADARTGRRTTSDIPFFSFSAGKVMTSLIAHLLVGTGAVGYETPVVDLWPEFGTHGKASATLRHVLTHSVGVPAMPCGIGPADLADWSRVCAAIAGAEPRWRPGTETGYHSFTYGFLVGEVARRATGKTMRRLLHEWVTGPLGIDGELYFGVPCSDLARLARLEDAAPPPAAPAVDDAPLAPWELQPTAAMGNSEDFLQADIPSVGTFTARGIAAVNAAVLDGRLIDSRLLEELTAVAFEGIDRVFGNHVRLGLGYPLGRIGTRPDETPTTFGWVGGGGSYAYADVATGTSFAMTKTRLTPDFSTAQRLADLTAAGVNR</sequence>
<protein>
    <submittedName>
        <fullName evidence="2">CubicO group peptidase, beta-lactamase class C family</fullName>
    </submittedName>
</protein>
<proteinExistence type="predicted"/>
<evidence type="ECO:0000259" key="1">
    <source>
        <dbReference type="Pfam" id="PF00144"/>
    </source>
</evidence>
<feature type="domain" description="Beta-lactamase-related" evidence="1">
    <location>
        <begin position="11"/>
        <end position="352"/>
    </location>
</feature>
<dbReference type="AlphaFoldDB" id="A0A238ZAJ4"/>